<gene>
    <name evidence="2" type="ORF">E2C01_067689</name>
</gene>
<accession>A0A5B7HTJ1</accession>
<name>A0A5B7HTJ1_PORTR</name>
<evidence type="ECO:0000313" key="3">
    <source>
        <dbReference type="Proteomes" id="UP000324222"/>
    </source>
</evidence>
<organism evidence="2 3">
    <name type="scientific">Portunus trituberculatus</name>
    <name type="common">Swimming crab</name>
    <name type="synonym">Neptunus trituberculatus</name>
    <dbReference type="NCBI Taxonomy" id="210409"/>
    <lineage>
        <taxon>Eukaryota</taxon>
        <taxon>Metazoa</taxon>
        <taxon>Ecdysozoa</taxon>
        <taxon>Arthropoda</taxon>
        <taxon>Crustacea</taxon>
        <taxon>Multicrustacea</taxon>
        <taxon>Malacostraca</taxon>
        <taxon>Eumalacostraca</taxon>
        <taxon>Eucarida</taxon>
        <taxon>Decapoda</taxon>
        <taxon>Pleocyemata</taxon>
        <taxon>Brachyura</taxon>
        <taxon>Eubrachyura</taxon>
        <taxon>Portunoidea</taxon>
        <taxon>Portunidae</taxon>
        <taxon>Portuninae</taxon>
        <taxon>Portunus</taxon>
    </lineage>
</organism>
<evidence type="ECO:0000313" key="2">
    <source>
        <dbReference type="EMBL" id="MPC73363.1"/>
    </source>
</evidence>
<sequence length="113" mass="12889">MKKCYDAEEFLLPVFCVTLNSCIFTLDQNISHEKAPTNNHHNQHQYHHYLHHHHLTHLAANRRKQENSSTEGQLISHPASRRGHVNASQCHHYGISESCVSATEGLSWGGVRD</sequence>
<feature type="region of interest" description="Disordered" evidence="1">
    <location>
        <begin position="61"/>
        <end position="81"/>
    </location>
</feature>
<reference evidence="2 3" key="1">
    <citation type="submission" date="2019-05" db="EMBL/GenBank/DDBJ databases">
        <title>Another draft genome of Portunus trituberculatus and its Hox gene families provides insights of decapod evolution.</title>
        <authorList>
            <person name="Jeong J.-H."/>
            <person name="Song I."/>
            <person name="Kim S."/>
            <person name="Choi T."/>
            <person name="Kim D."/>
            <person name="Ryu S."/>
            <person name="Kim W."/>
        </authorList>
    </citation>
    <scope>NUCLEOTIDE SEQUENCE [LARGE SCALE GENOMIC DNA]</scope>
    <source>
        <tissue evidence="2">Muscle</tissue>
    </source>
</reference>
<evidence type="ECO:0000256" key="1">
    <source>
        <dbReference type="SAM" id="MobiDB-lite"/>
    </source>
</evidence>
<dbReference type="EMBL" id="VSRR010036647">
    <property type="protein sequence ID" value="MPC73363.1"/>
    <property type="molecule type" value="Genomic_DNA"/>
</dbReference>
<dbReference type="AlphaFoldDB" id="A0A5B7HTJ1"/>
<proteinExistence type="predicted"/>
<comment type="caution">
    <text evidence="2">The sequence shown here is derived from an EMBL/GenBank/DDBJ whole genome shotgun (WGS) entry which is preliminary data.</text>
</comment>
<dbReference type="Proteomes" id="UP000324222">
    <property type="component" value="Unassembled WGS sequence"/>
</dbReference>
<keyword evidence="3" id="KW-1185">Reference proteome</keyword>
<protein>
    <submittedName>
        <fullName evidence="2">Uncharacterized protein</fullName>
    </submittedName>
</protein>